<evidence type="ECO:0000256" key="4">
    <source>
        <dbReference type="ARBA" id="ARBA00023136"/>
    </source>
</evidence>
<dbReference type="InterPro" id="IPR056739">
    <property type="entry name" value="NfeD_membrane"/>
</dbReference>
<evidence type="ECO:0000256" key="1">
    <source>
        <dbReference type="ARBA" id="ARBA00004141"/>
    </source>
</evidence>
<evidence type="ECO:0000259" key="7">
    <source>
        <dbReference type="Pfam" id="PF24961"/>
    </source>
</evidence>
<dbReference type="Gene3D" id="2.40.50.140">
    <property type="entry name" value="Nucleic acid-binding proteins"/>
    <property type="match status" value="1"/>
</dbReference>
<dbReference type="EMBL" id="JBCITK010000001">
    <property type="protein sequence ID" value="MEN0643094.1"/>
    <property type="molecule type" value="Genomic_DNA"/>
</dbReference>
<evidence type="ECO:0000313" key="9">
    <source>
        <dbReference type="EMBL" id="MEN0643094.1"/>
    </source>
</evidence>
<feature type="domain" description="NfeD-like C-terminal" evidence="6">
    <location>
        <begin position="388"/>
        <end position="441"/>
    </location>
</feature>
<dbReference type="PANTHER" id="PTHR33507">
    <property type="entry name" value="INNER MEMBRANE PROTEIN YBBJ"/>
    <property type="match status" value="1"/>
</dbReference>
<keyword evidence="4 5" id="KW-0472">Membrane</keyword>
<evidence type="ECO:0000259" key="6">
    <source>
        <dbReference type="Pfam" id="PF01957"/>
    </source>
</evidence>
<dbReference type="InterPro" id="IPR002810">
    <property type="entry name" value="NfeD-like_C"/>
</dbReference>
<dbReference type="Pfam" id="PF01957">
    <property type="entry name" value="NfeD"/>
    <property type="match status" value="1"/>
</dbReference>
<dbReference type="RefSeq" id="WP_343132085.1">
    <property type="nucleotide sequence ID" value="NZ_JBCITK010000001.1"/>
</dbReference>
<evidence type="ECO:0000256" key="5">
    <source>
        <dbReference type="SAM" id="Phobius"/>
    </source>
</evidence>
<dbReference type="InterPro" id="IPR012340">
    <property type="entry name" value="NA-bd_OB-fold"/>
</dbReference>
<dbReference type="PANTHER" id="PTHR33507:SF3">
    <property type="entry name" value="INNER MEMBRANE PROTEIN YBBJ"/>
    <property type="match status" value="1"/>
</dbReference>
<dbReference type="Gene3D" id="3.90.226.10">
    <property type="entry name" value="2-enoyl-CoA Hydratase, Chain A, domain 1"/>
    <property type="match status" value="1"/>
</dbReference>
<protein>
    <submittedName>
        <fullName evidence="9">Nodulation protein NfeD</fullName>
    </submittedName>
</protein>
<organism evidence="9 10">
    <name type="scientific">Alkalicoccobacillus gibsonii</name>
    <dbReference type="NCBI Taxonomy" id="79881"/>
    <lineage>
        <taxon>Bacteria</taxon>
        <taxon>Bacillati</taxon>
        <taxon>Bacillota</taxon>
        <taxon>Bacilli</taxon>
        <taxon>Bacillales</taxon>
        <taxon>Bacillaceae</taxon>
        <taxon>Alkalicoccobacillus</taxon>
    </lineage>
</organism>
<dbReference type="InterPro" id="IPR029045">
    <property type="entry name" value="ClpP/crotonase-like_dom_sf"/>
</dbReference>
<reference evidence="9 10" key="1">
    <citation type="submission" date="2024-03" db="EMBL/GenBank/DDBJ databases">
        <title>Bacilli Hybrid Assemblies.</title>
        <authorList>
            <person name="Kovac J."/>
        </authorList>
    </citation>
    <scope>NUCLEOTIDE SEQUENCE [LARGE SCALE GENOMIC DNA]</scope>
    <source>
        <strain evidence="9 10">FSL R7-0666</strain>
    </source>
</reference>
<evidence type="ECO:0000313" key="10">
    <source>
        <dbReference type="Proteomes" id="UP001418796"/>
    </source>
</evidence>
<feature type="transmembrane region" description="Helical" evidence="5">
    <location>
        <begin position="312"/>
        <end position="332"/>
    </location>
</feature>
<name>A0ABU9VGS6_9BACI</name>
<accession>A0ABU9VGS6</accession>
<dbReference type="Pfam" id="PF25145">
    <property type="entry name" value="NfeD1b_N"/>
    <property type="match status" value="1"/>
</dbReference>
<dbReference type="InterPro" id="IPR052165">
    <property type="entry name" value="Membrane_assoc_protease"/>
</dbReference>
<comment type="caution">
    <text evidence="9">The sequence shown here is derived from an EMBL/GenBank/DDBJ whole genome shotgun (WGS) entry which is preliminary data.</text>
</comment>
<dbReference type="InterPro" id="IPR056738">
    <property type="entry name" value="NfeD1b_N"/>
</dbReference>
<comment type="subcellular location">
    <subcellularLocation>
        <location evidence="1">Membrane</location>
        <topology evidence="1">Multi-pass membrane protein</topology>
    </subcellularLocation>
</comment>
<keyword evidence="2 5" id="KW-0812">Transmembrane</keyword>
<feature type="transmembrane region" description="Helical" evidence="5">
    <location>
        <begin position="338"/>
        <end position="359"/>
    </location>
</feature>
<feature type="domain" description="NfeD1b N-terminal" evidence="8">
    <location>
        <begin position="37"/>
        <end position="224"/>
    </location>
</feature>
<gene>
    <name evidence="9" type="ORF">MKY91_08035</name>
</gene>
<dbReference type="Proteomes" id="UP001418796">
    <property type="component" value="Unassembled WGS sequence"/>
</dbReference>
<keyword evidence="3 5" id="KW-1133">Transmembrane helix</keyword>
<evidence type="ECO:0000256" key="2">
    <source>
        <dbReference type="ARBA" id="ARBA00022692"/>
    </source>
</evidence>
<feature type="domain" description="NfeD integral membrane" evidence="7">
    <location>
        <begin position="243"/>
        <end position="357"/>
    </location>
</feature>
<sequence>MRKAILLLSLSALFLGFLLIPVQLYMVASTAEDKPSVYVIPVEQTVERGLEKFLERALAEAEREQADHIILDIDTPGGAVDAAGNIAQLLDQTDIEITAYVNPDAISAGAYIALNADHIVMHPQGSMGAAGVIDGAGNAAEEKAQSYWLNQMKNAAEKNGRNPQFALAMASTNHDLPQFNSPEGTYLTLGAEDAIAVEYSEGTARSIDEILSFEFVNLPDAEVIHSEVSFAEKIARFVTNPIVIPILLSVGSLGLILELYTPGFGIPGMIGLAALGLFFFGHLFAGFAGWESIILFSVGVILIVIEIFIPGFGVFGVLGIASIISGLFLASFSTATMLFAVGVALIVSLLAAILLFRFLGDRGPWKKMVLKSSTTSEEGYLSNETRTELLSQHGKALTRLSPAGFAQFGEERLDVVSEGGYIEQGSLLKVVYTSGSRVVVREVQADHK</sequence>
<dbReference type="Pfam" id="PF24961">
    <property type="entry name" value="NfeD_membrane"/>
    <property type="match status" value="1"/>
</dbReference>
<dbReference type="CDD" id="cd07021">
    <property type="entry name" value="Clp_protease_NfeD_like"/>
    <property type="match status" value="1"/>
</dbReference>
<proteinExistence type="predicted"/>
<feature type="transmembrane region" description="Helical" evidence="5">
    <location>
        <begin position="237"/>
        <end position="257"/>
    </location>
</feature>
<evidence type="ECO:0000256" key="3">
    <source>
        <dbReference type="ARBA" id="ARBA00022989"/>
    </source>
</evidence>
<evidence type="ECO:0000259" key="8">
    <source>
        <dbReference type="Pfam" id="PF25145"/>
    </source>
</evidence>
<keyword evidence="10" id="KW-1185">Reference proteome</keyword>
<feature type="transmembrane region" description="Helical" evidence="5">
    <location>
        <begin position="264"/>
        <end position="281"/>
    </location>
</feature>
<dbReference type="SUPFAM" id="SSF52096">
    <property type="entry name" value="ClpP/crotonase"/>
    <property type="match status" value="1"/>
</dbReference>